<organism evidence="1 2">
    <name type="scientific">Artomyces pyxidatus</name>
    <dbReference type="NCBI Taxonomy" id="48021"/>
    <lineage>
        <taxon>Eukaryota</taxon>
        <taxon>Fungi</taxon>
        <taxon>Dikarya</taxon>
        <taxon>Basidiomycota</taxon>
        <taxon>Agaricomycotina</taxon>
        <taxon>Agaricomycetes</taxon>
        <taxon>Russulales</taxon>
        <taxon>Auriscalpiaceae</taxon>
        <taxon>Artomyces</taxon>
    </lineage>
</organism>
<evidence type="ECO:0000313" key="1">
    <source>
        <dbReference type="EMBL" id="KAI0067402.1"/>
    </source>
</evidence>
<dbReference type="Proteomes" id="UP000814140">
    <property type="component" value="Unassembled WGS sequence"/>
</dbReference>
<comment type="caution">
    <text evidence="1">The sequence shown here is derived from an EMBL/GenBank/DDBJ whole genome shotgun (WGS) entry which is preliminary data.</text>
</comment>
<dbReference type="EMBL" id="MU277190">
    <property type="protein sequence ID" value="KAI0067402.1"/>
    <property type="molecule type" value="Genomic_DNA"/>
</dbReference>
<reference evidence="1" key="1">
    <citation type="submission" date="2021-03" db="EMBL/GenBank/DDBJ databases">
        <authorList>
            <consortium name="DOE Joint Genome Institute"/>
            <person name="Ahrendt S."/>
            <person name="Looney B.P."/>
            <person name="Miyauchi S."/>
            <person name="Morin E."/>
            <person name="Drula E."/>
            <person name="Courty P.E."/>
            <person name="Chicoki N."/>
            <person name="Fauchery L."/>
            <person name="Kohler A."/>
            <person name="Kuo A."/>
            <person name="Labutti K."/>
            <person name="Pangilinan J."/>
            <person name="Lipzen A."/>
            <person name="Riley R."/>
            <person name="Andreopoulos W."/>
            <person name="He G."/>
            <person name="Johnson J."/>
            <person name="Barry K.W."/>
            <person name="Grigoriev I.V."/>
            <person name="Nagy L."/>
            <person name="Hibbett D."/>
            <person name="Henrissat B."/>
            <person name="Matheny P.B."/>
            <person name="Labbe J."/>
            <person name="Martin F."/>
        </authorList>
    </citation>
    <scope>NUCLEOTIDE SEQUENCE</scope>
    <source>
        <strain evidence="1">HHB10654</strain>
    </source>
</reference>
<sequence length="157" mass="17048">MPSNIPRPLVVVLYLATLLQSARADCWVDDFGNERCNLSTGVRVGVAIGIVIIVLALLFALTTYRRRRMQAAHLAFIPTNNNNANQYNPNQFGNAGYAPQYAPQYPPQPFGGGYDPQSGFAPPHSPPPAHHMNEPPPPQYYPPPPGAPPYSGAGQDK</sequence>
<gene>
    <name evidence="1" type="ORF">BV25DRAFT_1912041</name>
</gene>
<proteinExistence type="predicted"/>
<accession>A0ACB8TG57</accession>
<protein>
    <submittedName>
        <fullName evidence="1">Uncharacterized protein</fullName>
    </submittedName>
</protein>
<evidence type="ECO:0000313" key="2">
    <source>
        <dbReference type="Proteomes" id="UP000814140"/>
    </source>
</evidence>
<keyword evidence="2" id="KW-1185">Reference proteome</keyword>
<name>A0ACB8TG57_9AGAM</name>
<reference evidence="1" key="2">
    <citation type="journal article" date="2022" name="New Phytol.">
        <title>Evolutionary transition to the ectomycorrhizal habit in the genomes of a hyperdiverse lineage of mushroom-forming fungi.</title>
        <authorList>
            <person name="Looney B."/>
            <person name="Miyauchi S."/>
            <person name="Morin E."/>
            <person name="Drula E."/>
            <person name="Courty P.E."/>
            <person name="Kohler A."/>
            <person name="Kuo A."/>
            <person name="LaButti K."/>
            <person name="Pangilinan J."/>
            <person name="Lipzen A."/>
            <person name="Riley R."/>
            <person name="Andreopoulos W."/>
            <person name="He G."/>
            <person name="Johnson J."/>
            <person name="Nolan M."/>
            <person name="Tritt A."/>
            <person name="Barry K.W."/>
            <person name="Grigoriev I.V."/>
            <person name="Nagy L.G."/>
            <person name="Hibbett D."/>
            <person name="Henrissat B."/>
            <person name="Matheny P.B."/>
            <person name="Labbe J."/>
            <person name="Martin F.M."/>
        </authorList>
    </citation>
    <scope>NUCLEOTIDE SEQUENCE</scope>
    <source>
        <strain evidence="1">HHB10654</strain>
    </source>
</reference>